<feature type="region of interest" description="Disordered" evidence="1">
    <location>
        <begin position="1"/>
        <end position="25"/>
    </location>
</feature>
<name>A0ABV1LK73_9BURK</name>
<evidence type="ECO:0000313" key="3">
    <source>
        <dbReference type="Proteomes" id="UP001469089"/>
    </source>
</evidence>
<evidence type="ECO:0000256" key="1">
    <source>
        <dbReference type="SAM" id="MobiDB-lite"/>
    </source>
</evidence>
<proteinExistence type="predicted"/>
<evidence type="ECO:0008006" key="4">
    <source>
        <dbReference type="Google" id="ProtNLM"/>
    </source>
</evidence>
<keyword evidence="3" id="KW-1185">Reference proteome</keyword>
<sequence length="50" mass="5661">MHWTGHEWEVISMAGGTEPRLTPNDQFEAQDPRGAIEHVIRATGWLDSET</sequence>
<organism evidence="2 3">
    <name type="scientific">Paraburkholderia acidicola</name>
    <dbReference type="NCBI Taxonomy" id="1912599"/>
    <lineage>
        <taxon>Bacteria</taxon>
        <taxon>Pseudomonadati</taxon>
        <taxon>Pseudomonadota</taxon>
        <taxon>Betaproteobacteria</taxon>
        <taxon>Burkholderiales</taxon>
        <taxon>Burkholderiaceae</taxon>
        <taxon>Paraburkholderia</taxon>
    </lineage>
</organism>
<protein>
    <recommendedName>
        <fullName evidence="4">Immunity protein 27 of polymorphic toxin system</fullName>
    </recommendedName>
</protein>
<dbReference type="Proteomes" id="UP001469089">
    <property type="component" value="Unassembled WGS sequence"/>
</dbReference>
<evidence type="ECO:0000313" key="2">
    <source>
        <dbReference type="EMBL" id="MEQ5839126.1"/>
    </source>
</evidence>
<accession>A0ABV1LK73</accession>
<reference evidence="2 3" key="1">
    <citation type="journal article" date="2024" name="Chem. Sci.">
        <title>Discovery of a lagriamide polyketide by integrated genome mining, isotopic labeling, and untargeted metabolomics.</title>
        <authorList>
            <person name="Fergusson C.H."/>
            <person name="Saulog J."/>
            <person name="Paulo B.S."/>
            <person name="Wilson D.M."/>
            <person name="Liu D.Y."/>
            <person name="Morehouse N.J."/>
            <person name="Waterworth S."/>
            <person name="Barkei J."/>
            <person name="Gray C.A."/>
            <person name="Kwan J.C."/>
            <person name="Eustaquio A.S."/>
            <person name="Linington R.G."/>
        </authorList>
    </citation>
    <scope>NUCLEOTIDE SEQUENCE [LARGE SCALE GENOMIC DNA]</scope>
    <source>
        <strain evidence="2 3">RL17-338-BIF-B</strain>
    </source>
</reference>
<dbReference type="EMBL" id="JAOALG010000001">
    <property type="protein sequence ID" value="MEQ5839126.1"/>
    <property type="molecule type" value="Genomic_DNA"/>
</dbReference>
<gene>
    <name evidence="2" type="ORF">N0A02_06695</name>
</gene>
<dbReference type="RefSeq" id="WP_349541720.1">
    <property type="nucleotide sequence ID" value="NZ_JAOALG010000001.1"/>
</dbReference>
<comment type="caution">
    <text evidence="2">The sequence shown here is derived from an EMBL/GenBank/DDBJ whole genome shotgun (WGS) entry which is preliminary data.</text>
</comment>